<evidence type="ECO:0000259" key="1">
    <source>
        <dbReference type="Pfam" id="PF00501"/>
    </source>
</evidence>
<organism evidence="2 3">
    <name type="scientific">Bdellovibrio bacteriovorus</name>
    <dbReference type="NCBI Taxonomy" id="959"/>
    <lineage>
        <taxon>Bacteria</taxon>
        <taxon>Pseudomonadati</taxon>
        <taxon>Bdellovibrionota</taxon>
        <taxon>Bdellovibrionia</taxon>
        <taxon>Bdellovibrionales</taxon>
        <taxon>Pseudobdellovibrionaceae</taxon>
        <taxon>Bdellovibrio</taxon>
    </lineage>
</organism>
<sequence length="386" mass="43098">MAETRAPINFESADNEILLNPRLPKADFESLYRLASCTQEDRSLKGHVWFSTSGSTAESAASVKLVAISKTSLLASAMSVNRHLQVTAQDKWTQVLPHFHVGGFGIEARAFLSRSAVIPALNEQRWDAEHFYNIVKSEHCTLSALVPTQVYDLVLAGYRCPQSLRAVVVGGGILEKDLFMKARELGWPVLPSYGMTETASQIATASLDSLKALEYPAMKLLSHAKARTNDEGFLEVQAESLFTCYAQNLSEGRFTWDPKIDGWFTTEDQGEVHGGVITVQGRKKDYIKIGGEATNMARLRSILDQVALKMDASWPLKVTLIDVPSDRLGTEVHMVSHLSPEQTEKLINQFAMDVLPFEKPRKIYYVDKIPRSDLGKILWSELRRKL</sequence>
<dbReference type="RefSeq" id="WP_061834751.1">
    <property type="nucleotide sequence ID" value="NZ_LUKE01000001.1"/>
</dbReference>
<dbReference type="Pfam" id="PF00501">
    <property type="entry name" value="AMP-binding"/>
    <property type="match status" value="1"/>
</dbReference>
<dbReference type="InterPro" id="IPR000873">
    <property type="entry name" value="AMP-dep_synth/lig_dom"/>
</dbReference>
<dbReference type="SUPFAM" id="SSF56801">
    <property type="entry name" value="Acetyl-CoA synthetase-like"/>
    <property type="match status" value="1"/>
</dbReference>
<dbReference type="Gene3D" id="3.40.50.12780">
    <property type="entry name" value="N-terminal domain of ligase-like"/>
    <property type="match status" value="1"/>
</dbReference>
<accession>A0A150WSK8</accession>
<dbReference type="GO" id="GO:0006631">
    <property type="term" value="P:fatty acid metabolic process"/>
    <property type="evidence" value="ECO:0007669"/>
    <property type="project" value="TreeGrafter"/>
</dbReference>
<keyword evidence="2" id="KW-0436">Ligase</keyword>
<dbReference type="AlphaFoldDB" id="A0A150WSK8"/>
<dbReference type="PANTHER" id="PTHR43201">
    <property type="entry name" value="ACYL-COA SYNTHETASE"/>
    <property type="match status" value="1"/>
</dbReference>
<dbReference type="OrthoDB" id="5289012at2"/>
<reference evidence="2 3" key="1">
    <citation type="submission" date="2016-03" db="EMBL/GenBank/DDBJ databases">
        <authorList>
            <person name="Ploux O."/>
        </authorList>
    </citation>
    <scope>NUCLEOTIDE SEQUENCE [LARGE SCALE GENOMIC DNA]</scope>
    <source>
        <strain evidence="2 3">R0</strain>
    </source>
</reference>
<evidence type="ECO:0000313" key="3">
    <source>
        <dbReference type="Proteomes" id="UP000075320"/>
    </source>
</evidence>
<proteinExistence type="predicted"/>
<dbReference type="Gene3D" id="3.30.300.30">
    <property type="match status" value="1"/>
</dbReference>
<evidence type="ECO:0000313" key="2">
    <source>
        <dbReference type="EMBL" id="KYG67175.1"/>
    </source>
</evidence>
<dbReference type="InterPro" id="IPR045851">
    <property type="entry name" value="AMP-bd_C_sf"/>
</dbReference>
<dbReference type="PANTHER" id="PTHR43201:SF32">
    <property type="entry name" value="2-SUCCINYLBENZOATE--COA LIGASE, CHLOROPLASTIC_PEROXISOMAL"/>
    <property type="match status" value="1"/>
</dbReference>
<comment type="caution">
    <text evidence="2">The sequence shown here is derived from an EMBL/GenBank/DDBJ whole genome shotgun (WGS) entry which is preliminary data.</text>
</comment>
<dbReference type="GO" id="GO:0031956">
    <property type="term" value="F:medium-chain fatty acid-CoA ligase activity"/>
    <property type="evidence" value="ECO:0007669"/>
    <property type="project" value="TreeGrafter"/>
</dbReference>
<dbReference type="EMBL" id="LUKE01000001">
    <property type="protein sequence ID" value="KYG67175.1"/>
    <property type="molecule type" value="Genomic_DNA"/>
</dbReference>
<gene>
    <name evidence="2" type="ORF">AZI86_09195</name>
</gene>
<name>A0A150WSK8_BDEBC</name>
<keyword evidence="3" id="KW-1185">Reference proteome</keyword>
<dbReference type="Proteomes" id="UP000075320">
    <property type="component" value="Unassembled WGS sequence"/>
</dbReference>
<protein>
    <submittedName>
        <fullName evidence="2">O-succinylbenzoate--CoA ligase</fullName>
    </submittedName>
</protein>
<dbReference type="InterPro" id="IPR042099">
    <property type="entry name" value="ANL_N_sf"/>
</dbReference>
<feature type="domain" description="AMP-dependent synthetase/ligase" evidence="1">
    <location>
        <begin position="52"/>
        <end position="223"/>
    </location>
</feature>